<dbReference type="GO" id="GO:0003677">
    <property type="term" value="F:DNA binding"/>
    <property type="evidence" value="ECO:0007669"/>
    <property type="project" value="InterPro"/>
</dbReference>
<dbReference type="Pfam" id="PF01609">
    <property type="entry name" value="DDE_Tnp_1"/>
    <property type="match status" value="1"/>
</dbReference>
<evidence type="ECO:0000259" key="2">
    <source>
        <dbReference type="Pfam" id="PF01609"/>
    </source>
</evidence>
<evidence type="ECO:0000313" key="3">
    <source>
        <dbReference type="EMBL" id="MBH8576051.1"/>
    </source>
</evidence>
<dbReference type="InterPro" id="IPR012337">
    <property type="entry name" value="RNaseH-like_sf"/>
</dbReference>
<reference evidence="3 4" key="1">
    <citation type="journal article" date="2021" name="Int. J. Syst. Evol. Microbiol.">
        <title>Amazonocrinis nigriterrae gen. nov., sp. nov., Atlanticothrix silvestris gen. nov., sp. nov. and Dendronalium phyllosphericum gen. nov., sp. nov., nostocacean cyanobacteria from Brazilian environments.</title>
        <authorList>
            <person name="Alvarenga D.O."/>
            <person name="Andreote A.P.D."/>
            <person name="Branco L.H.Z."/>
            <person name="Delbaje E."/>
            <person name="Cruz R.B."/>
            <person name="Varani A.M."/>
            <person name="Fiore M.F."/>
        </authorList>
    </citation>
    <scope>NUCLEOTIDE SEQUENCE [LARGE SCALE GENOMIC DNA]</scope>
    <source>
        <strain evidence="3 4">CENA369</strain>
    </source>
</reference>
<dbReference type="AlphaFoldDB" id="A0A8J7IAM2"/>
<evidence type="ECO:0000313" key="4">
    <source>
        <dbReference type="Proteomes" id="UP000662314"/>
    </source>
</evidence>
<keyword evidence="1" id="KW-0472">Membrane</keyword>
<proteinExistence type="predicted"/>
<dbReference type="InterPro" id="IPR002559">
    <property type="entry name" value="Transposase_11"/>
</dbReference>
<dbReference type="EMBL" id="JAECZA010000219">
    <property type="protein sequence ID" value="MBH8576051.1"/>
    <property type="molecule type" value="Genomic_DNA"/>
</dbReference>
<dbReference type="Gene3D" id="3.90.350.10">
    <property type="entry name" value="Transposase Inhibitor Protein From Tn5, Chain A, domain 1"/>
    <property type="match status" value="1"/>
</dbReference>
<sequence length="381" mass="44456">MFAKFYQSCFENVLTPAQYKMLEILLMLLQFHKTVTIEKLATVFPQPIKFESRRRSIQRFLLLPQLSISYLWFPLIKRWVKNTPTTAGKRLIFAIDRTQWRSENVFVISLIEQKRAIPVYWLLLPKRGCSNLGEQKKLIRPLLRLFKGYQMLVLGDREFHSIKLANWLHSKGVDFVLRQKQGTYIRQENQSYQRLQALGLKPGISFFIQGVQATKQRGFAKFNLAGYHQRKYRGKVEPTGWFLLTNLDSLADAIKAFKLRSGIEAMFRDCKTGGYNLESTFADNQRLMTLILLIAIAYTCAILAGRNSQKRGLQKYVGRLKELRRLHRRHSAFWIGLYGQLWVGAMEFWADLADQLMRLKLGKLPYFQKGLRAMALIQSAF</sequence>
<dbReference type="GO" id="GO:0006313">
    <property type="term" value="P:DNA transposition"/>
    <property type="evidence" value="ECO:0007669"/>
    <property type="project" value="InterPro"/>
</dbReference>
<comment type="caution">
    <text evidence="3">The sequence shown here is derived from an EMBL/GenBank/DDBJ whole genome shotgun (WGS) entry which is preliminary data.</text>
</comment>
<keyword evidence="1" id="KW-1133">Transmembrane helix</keyword>
<dbReference type="SUPFAM" id="SSF53098">
    <property type="entry name" value="Ribonuclease H-like"/>
    <property type="match status" value="1"/>
</dbReference>
<gene>
    <name evidence="3" type="ORF">I8752_24255</name>
</gene>
<keyword evidence="1" id="KW-0812">Transmembrane</keyword>
<accession>A0A8J7IAM2</accession>
<dbReference type="InterPro" id="IPR047658">
    <property type="entry name" value="IS4-like_transpos"/>
</dbReference>
<feature type="domain" description="Transposase IS4-like" evidence="2">
    <location>
        <begin position="138"/>
        <end position="299"/>
    </location>
</feature>
<dbReference type="NCBIfam" id="NF033591">
    <property type="entry name" value="transpos_IS4_2"/>
    <property type="match status" value="1"/>
</dbReference>
<feature type="transmembrane region" description="Helical" evidence="1">
    <location>
        <begin position="287"/>
        <end position="305"/>
    </location>
</feature>
<organism evidence="3 4">
    <name type="scientific">Dendronalium phyllosphericum CENA369</name>
    <dbReference type="NCBI Taxonomy" id="1725256"/>
    <lineage>
        <taxon>Bacteria</taxon>
        <taxon>Bacillati</taxon>
        <taxon>Cyanobacteriota</taxon>
        <taxon>Cyanophyceae</taxon>
        <taxon>Nostocales</taxon>
        <taxon>Nostocaceae</taxon>
        <taxon>Dendronalium</taxon>
        <taxon>Dendronalium phyllosphericum</taxon>
    </lineage>
</organism>
<protein>
    <submittedName>
        <fullName evidence="3">IS4 family transposase</fullName>
    </submittedName>
</protein>
<name>A0A8J7IAM2_9NOST</name>
<dbReference type="GO" id="GO:0004803">
    <property type="term" value="F:transposase activity"/>
    <property type="evidence" value="ECO:0007669"/>
    <property type="project" value="InterPro"/>
</dbReference>
<keyword evidence="4" id="KW-1185">Reference proteome</keyword>
<evidence type="ECO:0000256" key="1">
    <source>
        <dbReference type="SAM" id="Phobius"/>
    </source>
</evidence>
<feature type="transmembrane region" description="Helical" evidence="1">
    <location>
        <begin position="331"/>
        <end position="350"/>
    </location>
</feature>
<dbReference type="Proteomes" id="UP000662314">
    <property type="component" value="Unassembled WGS sequence"/>
</dbReference>